<keyword evidence="4 8" id="KW-0597">Phosphoprotein</keyword>
<evidence type="ECO:0000256" key="5">
    <source>
        <dbReference type="ARBA" id="ARBA00022679"/>
    </source>
</evidence>
<keyword evidence="9" id="KW-1133">Transmembrane helix</keyword>
<sequence length="1004" mass="114282">MMIISIFSIFLHPNKNILQAQNGVLDLSNWNFEKDGVISLDGNWEFYWNKLLTYEDFHKGEQIKPDGYFAVPDVWTNYTLNDKKIPSKGYATYRLRIKTKDIESLKGLKILTASTSYKLMINNKIVAQNGVVGKTKQSTVPQYKPQAVSFKNTSDNFEIIVQVSNYVYSRGGLWYSIYLGSDQEIRSLKEFNSGKEMFMIGVFMVMSLYHMTLFLLQKKNKSALYFALTLLITSIRIAVTGEYIILNLIPSATLNWMVPVEYMTMYWGFIMITIFSYELYPEEISKKVIKISIYIGTCISLFTVAAPIDVFTRYLIFYEFLIVCIYVYITFSLLRAVLKRREDAILVLSGIVIVIVIFIKDALYHWDIVYNKYGPSIEIAAFMFTFIQAYILAERFSRTFKKVEEMSEKLITLDKLKDEFLANTSHELRTPLNGIINITQSLLKGVAGKLNLSQEENLQIVVDSSKRLYNLINDILDISSLKNNELKLNPKPLDLRMVAETAIFVIGHLKKENNVIFQNHISKDIPAVFCDEERLYQIFYNIIGNALKFTEKGFITLEAKVSHNKVTIFINDTGIGIPEDKKESIFNAFEQADFSINRKYEGTGLGLFITKWLVELQGGEVGVESQEGKGSCFFFTFPIVEKKPENSMNELGKILELKDEKVEIPDDTDELDNYNILVVEDDAASRKALINNLRLDGYTVKAVLNGYDALKLLGNGIKFDIIILDIMMPGISGYDVVKRIREKYLPVELPVLMLTARSSIESISTGFKIGVNDYITKPFEPEELHARVNSLIQMKKAVKSLVDTELSFLQAQIKPHFIYNALSVISSLSIREPVKAKELILDLSDYLRGSFDFESREGNTTLKKELDIVRAYLSIEQARFRDRLCVEFIVDDVDCTIPMLCVQPLVENAVRHGIMPMLEGGKIYIVVLDKGNYARISVIDNGLGIDEKKAKSLLSGEVKMGSVGLKNIHKRLIALYGKGLTITRGEEKGTKVEFIIPYTVNRGD</sequence>
<dbReference type="EMBL" id="JAEEGC010000085">
    <property type="protein sequence ID" value="MBV7274514.1"/>
    <property type="molecule type" value="Genomic_DNA"/>
</dbReference>
<dbReference type="FunFam" id="3.30.565.10:FF:000010">
    <property type="entry name" value="Sensor histidine kinase RcsC"/>
    <property type="match status" value="1"/>
</dbReference>
<dbReference type="InterPro" id="IPR001789">
    <property type="entry name" value="Sig_transdc_resp-reg_receiver"/>
</dbReference>
<feature type="domain" description="Histidine kinase" evidence="10">
    <location>
        <begin position="423"/>
        <end position="641"/>
    </location>
</feature>
<evidence type="ECO:0000256" key="1">
    <source>
        <dbReference type="ARBA" id="ARBA00000085"/>
    </source>
</evidence>
<evidence type="ECO:0000313" key="12">
    <source>
        <dbReference type="EMBL" id="MBV7274514.1"/>
    </source>
</evidence>
<dbReference type="GO" id="GO:0000155">
    <property type="term" value="F:phosphorelay sensor kinase activity"/>
    <property type="evidence" value="ECO:0007669"/>
    <property type="project" value="InterPro"/>
</dbReference>
<evidence type="ECO:0000256" key="3">
    <source>
        <dbReference type="ARBA" id="ARBA00012438"/>
    </source>
</evidence>
<comment type="caution">
    <text evidence="12">The sequence shown here is derived from an EMBL/GenBank/DDBJ whole genome shotgun (WGS) entry which is preliminary data.</text>
</comment>
<dbReference type="InterPro" id="IPR003594">
    <property type="entry name" value="HATPase_dom"/>
</dbReference>
<evidence type="ECO:0000256" key="7">
    <source>
        <dbReference type="ARBA" id="ARBA00074306"/>
    </source>
</evidence>
<keyword evidence="9" id="KW-0472">Membrane</keyword>
<dbReference type="PROSITE" id="PS50110">
    <property type="entry name" value="RESPONSE_REGULATORY"/>
    <property type="match status" value="1"/>
</dbReference>
<keyword evidence="13" id="KW-1185">Reference proteome</keyword>
<dbReference type="Proteomes" id="UP000694308">
    <property type="component" value="Unassembled WGS sequence"/>
</dbReference>
<name>A0A949U1D8_9CLOT</name>
<evidence type="ECO:0000256" key="9">
    <source>
        <dbReference type="SAM" id="Phobius"/>
    </source>
</evidence>
<dbReference type="CDD" id="cd17574">
    <property type="entry name" value="REC_OmpR"/>
    <property type="match status" value="1"/>
</dbReference>
<dbReference type="CDD" id="cd00082">
    <property type="entry name" value="HisKA"/>
    <property type="match status" value="1"/>
</dbReference>
<dbReference type="Pfam" id="PF07695">
    <property type="entry name" value="7TMR-DISM_7TM"/>
    <property type="match status" value="1"/>
</dbReference>
<dbReference type="CDD" id="cd16922">
    <property type="entry name" value="HATPase_EvgS-ArcB-TorS-like"/>
    <property type="match status" value="1"/>
</dbReference>
<dbReference type="InterPro" id="IPR010559">
    <property type="entry name" value="Sig_transdc_His_kin_internal"/>
</dbReference>
<dbReference type="InterPro" id="IPR011623">
    <property type="entry name" value="7TMR_DISM_rcpt_extracell_dom1"/>
</dbReference>
<reference evidence="12" key="1">
    <citation type="submission" date="2020-12" db="EMBL/GenBank/DDBJ databases">
        <title>Clostridium thailandense sp. nov., a novel acetogenic bacterium isolated from peat land soil in Thailand.</title>
        <authorList>
            <person name="Chaikitkaew S."/>
            <person name="Birkeland N.K."/>
        </authorList>
    </citation>
    <scope>NUCLEOTIDE SEQUENCE</scope>
    <source>
        <strain evidence="12">PL3</strain>
    </source>
</reference>
<evidence type="ECO:0000256" key="2">
    <source>
        <dbReference type="ARBA" id="ARBA00006402"/>
    </source>
</evidence>
<dbReference type="EC" id="2.7.13.3" evidence="3"/>
<dbReference type="PROSITE" id="PS50109">
    <property type="entry name" value="HIS_KIN"/>
    <property type="match status" value="1"/>
</dbReference>
<feature type="transmembrane region" description="Helical" evidence="9">
    <location>
        <begin position="288"/>
        <end position="308"/>
    </location>
</feature>
<feature type="transmembrane region" description="Helical" evidence="9">
    <location>
        <begin position="314"/>
        <end position="338"/>
    </location>
</feature>
<keyword evidence="5" id="KW-0808">Transferase</keyword>
<dbReference type="GO" id="GO:0009927">
    <property type="term" value="F:histidine phosphotransfer kinase activity"/>
    <property type="evidence" value="ECO:0007669"/>
    <property type="project" value="TreeGrafter"/>
</dbReference>
<keyword evidence="6" id="KW-0418">Kinase</keyword>
<dbReference type="Pfam" id="PF06580">
    <property type="entry name" value="His_kinase"/>
    <property type="match status" value="1"/>
</dbReference>
<proteinExistence type="inferred from homology"/>
<evidence type="ECO:0000259" key="10">
    <source>
        <dbReference type="PROSITE" id="PS50109"/>
    </source>
</evidence>
<dbReference type="SMART" id="SM00448">
    <property type="entry name" value="REC"/>
    <property type="match status" value="1"/>
</dbReference>
<feature type="domain" description="Response regulatory" evidence="11">
    <location>
        <begin position="675"/>
        <end position="792"/>
    </location>
</feature>
<dbReference type="AlphaFoldDB" id="A0A949U1D8"/>
<dbReference type="PANTHER" id="PTHR43047">
    <property type="entry name" value="TWO-COMPONENT HISTIDINE PROTEIN KINASE"/>
    <property type="match status" value="1"/>
</dbReference>
<dbReference type="SMART" id="SM00387">
    <property type="entry name" value="HATPase_c"/>
    <property type="match status" value="2"/>
</dbReference>
<protein>
    <recommendedName>
        <fullName evidence="7">Circadian input-output histidine kinase CikA</fullName>
        <ecNumber evidence="3">2.7.13.3</ecNumber>
    </recommendedName>
</protein>
<dbReference type="SMART" id="SM00388">
    <property type="entry name" value="HisKA"/>
    <property type="match status" value="1"/>
</dbReference>
<comment type="catalytic activity">
    <reaction evidence="1">
        <text>ATP + protein L-histidine = ADP + protein N-phospho-L-histidine.</text>
        <dbReference type="EC" id="2.7.13.3"/>
    </reaction>
</comment>
<dbReference type="Pfam" id="PF02518">
    <property type="entry name" value="HATPase_c"/>
    <property type="match status" value="2"/>
</dbReference>
<organism evidence="12 13">
    <name type="scientific">Clostridium thailandense</name>
    <dbReference type="NCBI Taxonomy" id="2794346"/>
    <lineage>
        <taxon>Bacteria</taxon>
        <taxon>Bacillati</taxon>
        <taxon>Bacillota</taxon>
        <taxon>Clostridia</taxon>
        <taxon>Eubacteriales</taxon>
        <taxon>Clostridiaceae</taxon>
        <taxon>Clostridium</taxon>
    </lineage>
</organism>
<feature type="transmembrane region" description="Helical" evidence="9">
    <location>
        <begin position="265"/>
        <end position="281"/>
    </location>
</feature>
<keyword evidence="9" id="KW-0812">Transmembrane</keyword>
<dbReference type="Pfam" id="PF00072">
    <property type="entry name" value="Response_reg"/>
    <property type="match status" value="1"/>
</dbReference>
<gene>
    <name evidence="12" type="ORF">I6U48_16600</name>
</gene>
<dbReference type="RefSeq" id="WP_218321579.1">
    <property type="nucleotide sequence ID" value="NZ_JAEEGC010000085.1"/>
</dbReference>
<feature type="transmembrane region" description="Helical" evidence="9">
    <location>
        <begin position="197"/>
        <end position="216"/>
    </location>
</feature>
<dbReference type="GO" id="GO:0005886">
    <property type="term" value="C:plasma membrane"/>
    <property type="evidence" value="ECO:0007669"/>
    <property type="project" value="TreeGrafter"/>
</dbReference>
<feature type="transmembrane region" description="Helical" evidence="9">
    <location>
        <begin position="223"/>
        <end position="245"/>
    </location>
</feature>
<dbReference type="Pfam" id="PF00512">
    <property type="entry name" value="HisKA"/>
    <property type="match status" value="1"/>
</dbReference>
<dbReference type="InterPro" id="IPR003661">
    <property type="entry name" value="HisK_dim/P_dom"/>
</dbReference>
<evidence type="ECO:0000313" key="13">
    <source>
        <dbReference type="Proteomes" id="UP000694308"/>
    </source>
</evidence>
<comment type="similarity">
    <text evidence="2">In the N-terminal section; belongs to the phytochrome family.</text>
</comment>
<feature type="modified residue" description="4-aspartylphosphate" evidence="8">
    <location>
        <position position="725"/>
    </location>
</feature>
<dbReference type="InterPro" id="IPR005467">
    <property type="entry name" value="His_kinase_dom"/>
</dbReference>
<evidence type="ECO:0000256" key="6">
    <source>
        <dbReference type="ARBA" id="ARBA00022777"/>
    </source>
</evidence>
<evidence type="ECO:0000256" key="4">
    <source>
        <dbReference type="ARBA" id="ARBA00022553"/>
    </source>
</evidence>
<feature type="transmembrane region" description="Helical" evidence="9">
    <location>
        <begin position="345"/>
        <end position="364"/>
    </location>
</feature>
<dbReference type="PANTHER" id="PTHR43047:SF72">
    <property type="entry name" value="OSMOSENSING HISTIDINE PROTEIN KINASE SLN1"/>
    <property type="match status" value="1"/>
</dbReference>
<evidence type="ECO:0000259" key="11">
    <source>
        <dbReference type="PROSITE" id="PS50110"/>
    </source>
</evidence>
<evidence type="ECO:0000256" key="8">
    <source>
        <dbReference type="PROSITE-ProRule" id="PRU00169"/>
    </source>
</evidence>
<accession>A0A949U1D8</accession>